<dbReference type="GO" id="GO:0005375">
    <property type="term" value="F:copper ion transmembrane transporter activity"/>
    <property type="evidence" value="ECO:0007669"/>
    <property type="project" value="UniProtKB-UniRule"/>
</dbReference>
<feature type="transmembrane region" description="Helical" evidence="7">
    <location>
        <begin position="24"/>
        <end position="44"/>
    </location>
</feature>
<keyword evidence="6 7" id="KW-0472">Membrane</keyword>
<keyword evidence="4 7" id="KW-0187">Copper transport</keyword>
<evidence type="ECO:0000256" key="2">
    <source>
        <dbReference type="ARBA" id="ARBA00006921"/>
    </source>
</evidence>
<comment type="similarity">
    <text evidence="2 7">Belongs to the copper transporter (Ctr) (TC 1.A.56) family. SLC31A subfamily.</text>
</comment>
<reference evidence="8" key="1">
    <citation type="submission" date="2020-12" db="EMBL/GenBank/DDBJ databases">
        <title>WGS assembly of Carya illinoinensis cv. Pawnee.</title>
        <authorList>
            <person name="Platts A."/>
            <person name="Shu S."/>
            <person name="Wright S."/>
            <person name="Barry K."/>
            <person name="Edger P."/>
            <person name="Pires J.C."/>
            <person name="Schmutz J."/>
        </authorList>
    </citation>
    <scope>NUCLEOTIDE SEQUENCE</scope>
    <source>
        <tissue evidence="8">Leaf</tissue>
    </source>
</reference>
<evidence type="ECO:0000256" key="3">
    <source>
        <dbReference type="ARBA" id="ARBA00022692"/>
    </source>
</evidence>
<evidence type="ECO:0000256" key="4">
    <source>
        <dbReference type="ARBA" id="ARBA00022796"/>
    </source>
</evidence>
<dbReference type="Proteomes" id="UP000811609">
    <property type="component" value="Chromosome 3"/>
</dbReference>
<keyword evidence="7" id="KW-0406">Ion transport</keyword>
<evidence type="ECO:0000256" key="1">
    <source>
        <dbReference type="ARBA" id="ARBA00004141"/>
    </source>
</evidence>
<dbReference type="EMBL" id="CM031811">
    <property type="protein sequence ID" value="KAG6661872.1"/>
    <property type="molecule type" value="Genomic_DNA"/>
</dbReference>
<comment type="caution">
    <text evidence="8">The sequence shown here is derived from an EMBL/GenBank/DDBJ whole genome shotgun (WGS) entry which is preliminary data.</text>
</comment>
<evidence type="ECO:0000313" key="8">
    <source>
        <dbReference type="EMBL" id="KAG6661872.1"/>
    </source>
</evidence>
<dbReference type="InterPro" id="IPR007274">
    <property type="entry name" value="Cop_transporter"/>
</dbReference>
<evidence type="ECO:0000256" key="5">
    <source>
        <dbReference type="ARBA" id="ARBA00022989"/>
    </source>
</evidence>
<gene>
    <name evidence="8" type="ORF">CIPAW_03G205100</name>
    <name evidence="9" type="ORF">I3842_03G194900</name>
</gene>
<organism evidence="8 10">
    <name type="scientific">Carya illinoinensis</name>
    <name type="common">Pecan</name>
    <dbReference type="NCBI Taxonomy" id="32201"/>
    <lineage>
        <taxon>Eukaryota</taxon>
        <taxon>Viridiplantae</taxon>
        <taxon>Streptophyta</taxon>
        <taxon>Embryophyta</taxon>
        <taxon>Tracheophyta</taxon>
        <taxon>Spermatophyta</taxon>
        <taxon>Magnoliopsida</taxon>
        <taxon>eudicotyledons</taxon>
        <taxon>Gunneridae</taxon>
        <taxon>Pentapetalae</taxon>
        <taxon>rosids</taxon>
        <taxon>fabids</taxon>
        <taxon>Fagales</taxon>
        <taxon>Juglandaceae</taxon>
        <taxon>Carya</taxon>
    </lineage>
</organism>
<sequence>MMHVTIYWGKKVTLLFHWWKTRTWMSYLITLLACFLFSAFHQYMEVRRIRFKYSTSSNSSTIAAPLLSKLGHCRRFFHPAQLATSLLFGAHSAMGYLLMLAIMSCNGGVILAIVLGLSFGYLVFRSHGDQ</sequence>
<dbReference type="PANTHER" id="PTHR12483:SF27">
    <property type="entry name" value="COPPER TRANSPORT PROTEIN CTR1"/>
    <property type="match status" value="1"/>
</dbReference>
<proteinExistence type="inferred from homology"/>
<feature type="transmembrane region" description="Helical" evidence="7">
    <location>
        <begin position="108"/>
        <end position="124"/>
    </location>
</feature>
<keyword evidence="3 7" id="KW-0812">Transmembrane</keyword>
<reference evidence="9" key="2">
    <citation type="submission" date="2021-01" db="EMBL/GenBank/DDBJ databases">
        <authorList>
            <person name="Lovell J.T."/>
            <person name="Bentley N."/>
            <person name="Bhattarai G."/>
            <person name="Jenkins J.W."/>
            <person name="Sreedasyam A."/>
            <person name="Alarcon Y."/>
            <person name="Bock C."/>
            <person name="Boston L."/>
            <person name="Carlson J."/>
            <person name="Cervantes K."/>
            <person name="Clermont K."/>
            <person name="Krom N."/>
            <person name="Kubenka K."/>
            <person name="Mamidi S."/>
            <person name="Mattison C."/>
            <person name="Monteros M."/>
            <person name="Pisani C."/>
            <person name="Plott C."/>
            <person name="Rajasekar S."/>
            <person name="Rhein H.S."/>
            <person name="Rohla C."/>
            <person name="Song M."/>
            <person name="Hilaire R.S."/>
            <person name="Shu S."/>
            <person name="Wells L."/>
            <person name="Wang X."/>
            <person name="Webber J."/>
            <person name="Heerema R.J."/>
            <person name="Klein P."/>
            <person name="Conner P."/>
            <person name="Grauke L."/>
            <person name="Grimwood J."/>
            <person name="Schmutz J."/>
            <person name="Randall J.J."/>
        </authorList>
    </citation>
    <scope>NUCLEOTIDE SEQUENCE</scope>
    <source>
        <tissue evidence="9">Leaf</tissue>
    </source>
</reference>
<evidence type="ECO:0000313" key="9">
    <source>
        <dbReference type="EMBL" id="KAG6723147.1"/>
    </source>
</evidence>
<dbReference type="AlphaFoldDB" id="A0A8T1R6W9"/>
<evidence type="ECO:0000313" key="10">
    <source>
        <dbReference type="Proteomes" id="UP000811609"/>
    </source>
</evidence>
<accession>A0A8T1R6W9</accession>
<dbReference type="Proteomes" id="UP000811246">
    <property type="component" value="Chromosome 3"/>
</dbReference>
<name>A0A8T1R6W9_CARIL</name>
<keyword evidence="5 7" id="KW-1133">Transmembrane helix</keyword>
<keyword evidence="10" id="KW-1185">Reference proteome</keyword>
<keyword evidence="7" id="KW-0813">Transport</keyword>
<evidence type="ECO:0000256" key="7">
    <source>
        <dbReference type="RuleBase" id="RU367022"/>
    </source>
</evidence>
<comment type="subcellular location">
    <subcellularLocation>
        <location evidence="1 7">Membrane</location>
        <topology evidence="1 7">Multi-pass membrane protein</topology>
    </subcellularLocation>
</comment>
<evidence type="ECO:0000256" key="6">
    <source>
        <dbReference type="ARBA" id="ARBA00023136"/>
    </source>
</evidence>
<dbReference type="Pfam" id="PF04145">
    <property type="entry name" value="Ctr"/>
    <property type="match status" value="1"/>
</dbReference>
<dbReference type="GO" id="GO:0005886">
    <property type="term" value="C:plasma membrane"/>
    <property type="evidence" value="ECO:0007669"/>
    <property type="project" value="TreeGrafter"/>
</dbReference>
<dbReference type="PANTHER" id="PTHR12483">
    <property type="entry name" value="SOLUTE CARRIER FAMILY 31 COPPER TRANSPORTERS"/>
    <property type="match status" value="1"/>
</dbReference>
<dbReference type="OrthoDB" id="73901at2759"/>
<dbReference type="EMBL" id="CM031827">
    <property type="protein sequence ID" value="KAG6723147.1"/>
    <property type="molecule type" value="Genomic_DNA"/>
</dbReference>
<keyword evidence="7" id="KW-0186">Copper</keyword>
<protein>
    <recommendedName>
        <fullName evidence="7">Copper transport protein</fullName>
    </recommendedName>
</protein>